<evidence type="ECO:0000256" key="5">
    <source>
        <dbReference type="ARBA" id="ARBA00022776"/>
    </source>
</evidence>
<comment type="caution">
    <text evidence="11">The sequence shown here is derived from an EMBL/GenBank/DDBJ whole genome shotgun (WGS) entry which is preliminary data.</text>
</comment>
<protein>
    <submittedName>
        <fullName evidence="11">Nnf1-domain-containing protein</fullName>
    </submittedName>
</protein>
<dbReference type="GO" id="GO:0005634">
    <property type="term" value="C:nucleus"/>
    <property type="evidence" value="ECO:0007669"/>
    <property type="project" value="UniProtKB-SubCell"/>
</dbReference>
<gene>
    <name evidence="11" type="ORF">BCR34DRAFT_603378</name>
</gene>
<keyword evidence="7" id="KW-0539">Nucleus</keyword>
<dbReference type="GO" id="GO:0000444">
    <property type="term" value="C:MIS12/MIND type complex"/>
    <property type="evidence" value="ECO:0007669"/>
    <property type="project" value="InterPro"/>
</dbReference>
<evidence type="ECO:0000256" key="6">
    <source>
        <dbReference type="ARBA" id="ARBA00022838"/>
    </source>
</evidence>
<keyword evidence="6" id="KW-0995">Kinetochore</keyword>
<dbReference type="Proteomes" id="UP000193144">
    <property type="component" value="Unassembled WGS sequence"/>
</dbReference>
<proteinExistence type="predicted"/>
<keyword evidence="9" id="KW-0137">Centromere</keyword>
<evidence type="ECO:0000256" key="7">
    <source>
        <dbReference type="ARBA" id="ARBA00023242"/>
    </source>
</evidence>
<dbReference type="GO" id="GO:0051301">
    <property type="term" value="P:cell division"/>
    <property type="evidence" value="ECO:0007669"/>
    <property type="project" value="UniProtKB-KW"/>
</dbReference>
<keyword evidence="4" id="KW-0132">Cell division</keyword>
<evidence type="ECO:0000313" key="12">
    <source>
        <dbReference type="Proteomes" id="UP000193144"/>
    </source>
</evidence>
<evidence type="ECO:0000256" key="9">
    <source>
        <dbReference type="ARBA" id="ARBA00023328"/>
    </source>
</evidence>
<name>A0A1Y1ZFJ3_9PLEO</name>
<dbReference type="AlphaFoldDB" id="A0A1Y1ZFJ3"/>
<dbReference type="GO" id="GO:0007059">
    <property type="term" value="P:chromosome segregation"/>
    <property type="evidence" value="ECO:0007669"/>
    <property type="project" value="TreeGrafter"/>
</dbReference>
<keyword evidence="12" id="KW-1185">Reference proteome</keyword>
<keyword evidence="3" id="KW-0158">Chromosome</keyword>
<dbReference type="Pfam" id="PF03980">
    <property type="entry name" value="Nnf1"/>
    <property type="match status" value="1"/>
</dbReference>
<reference evidence="11 12" key="1">
    <citation type="submission" date="2016-07" db="EMBL/GenBank/DDBJ databases">
        <title>Pervasive Adenine N6-methylation of Active Genes in Fungi.</title>
        <authorList>
            <consortium name="DOE Joint Genome Institute"/>
            <person name="Mondo S.J."/>
            <person name="Dannebaum R.O."/>
            <person name="Kuo R.C."/>
            <person name="Labutti K."/>
            <person name="Haridas S."/>
            <person name="Kuo A."/>
            <person name="Salamov A."/>
            <person name="Ahrendt S.R."/>
            <person name="Lipzen A."/>
            <person name="Sullivan W."/>
            <person name="Andreopoulos W.B."/>
            <person name="Clum A."/>
            <person name="Lindquist E."/>
            <person name="Daum C."/>
            <person name="Ramamoorthy G.K."/>
            <person name="Gryganskyi A."/>
            <person name="Culley D."/>
            <person name="Magnuson J.K."/>
            <person name="James T.Y."/>
            <person name="O'Malley M.A."/>
            <person name="Stajich J.E."/>
            <person name="Spatafora J.W."/>
            <person name="Visel A."/>
            <person name="Grigoriev I.V."/>
        </authorList>
    </citation>
    <scope>NUCLEOTIDE SEQUENCE [LARGE SCALE GENOMIC DNA]</scope>
    <source>
        <strain evidence="11 12">CBS 115471</strain>
    </source>
</reference>
<evidence type="ECO:0000256" key="2">
    <source>
        <dbReference type="ARBA" id="ARBA00004629"/>
    </source>
</evidence>
<keyword evidence="5" id="KW-0498">Mitosis</keyword>
<feature type="region of interest" description="Disordered" evidence="10">
    <location>
        <begin position="1"/>
        <end position="27"/>
    </location>
</feature>
<dbReference type="EMBL" id="MCFA01000096">
    <property type="protein sequence ID" value="ORY08737.1"/>
    <property type="molecule type" value="Genomic_DNA"/>
</dbReference>
<evidence type="ECO:0000313" key="11">
    <source>
        <dbReference type="EMBL" id="ORY08737.1"/>
    </source>
</evidence>
<dbReference type="InterPro" id="IPR007128">
    <property type="entry name" value="PMF1/Nnf1"/>
</dbReference>
<organism evidence="11 12">
    <name type="scientific">Clohesyomyces aquaticus</name>
    <dbReference type="NCBI Taxonomy" id="1231657"/>
    <lineage>
        <taxon>Eukaryota</taxon>
        <taxon>Fungi</taxon>
        <taxon>Dikarya</taxon>
        <taxon>Ascomycota</taxon>
        <taxon>Pezizomycotina</taxon>
        <taxon>Dothideomycetes</taxon>
        <taxon>Pleosporomycetidae</taxon>
        <taxon>Pleosporales</taxon>
        <taxon>Lindgomycetaceae</taxon>
        <taxon>Clohesyomyces</taxon>
    </lineage>
</organism>
<comment type="subcellular location">
    <subcellularLocation>
        <location evidence="2">Chromosome</location>
        <location evidence="2">Centromere</location>
        <location evidence="2">Kinetochore</location>
    </subcellularLocation>
    <subcellularLocation>
        <location evidence="1">Nucleus</location>
    </subcellularLocation>
</comment>
<evidence type="ECO:0000256" key="4">
    <source>
        <dbReference type="ARBA" id="ARBA00022618"/>
    </source>
</evidence>
<evidence type="ECO:0000256" key="10">
    <source>
        <dbReference type="SAM" id="MobiDB-lite"/>
    </source>
</evidence>
<sequence>MPSTTKPDSRSPSPTPVPPVADSPGPRAQGLIRVFDQAVKSSLDKCSPANFASCFPTTAQYAPDILDNIREQLVQQIDRTWHANFESIMTNRDVVKALNSLEQCIEDAKLRKARAEASANGGAVEAPMNPHNLPPSSIHLAHLMPFLEAQTATLNAELSATQTSNTELLSTITAQRAEIEALVRGLENVVHDLEASAQMMAGNEVQGLSKEIRDLETAMKT</sequence>
<dbReference type="OrthoDB" id="18453at2759"/>
<evidence type="ECO:0000256" key="8">
    <source>
        <dbReference type="ARBA" id="ARBA00023306"/>
    </source>
</evidence>
<evidence type="ECO:0000256" key="1">
    <source>
        <dbReference type="ARBA" id="ARBA00004123"/>
    </source>
</evidence>
<accession>A0A1Y1ZFJ3</accession>
<dbReference type="STRING" id="1231657.A0A1Y1ZFJ3"/>
<dbReference type="PANTHER" id="PTHR15459:SF3">
    <property type="entry name" value="POLYAMINE-MODULATED FACTOR 1"/>
    <property type="match status" value="1"/>
</dbReference>
<evidence type="ECO:0000256" key="3">
    <source>
        <dbReference type="ARBA" id="ARBA00022454"/>
    </source>
</evidence>
<dbReference type="PANTHER" id="PTHR15459">
    <property type="entry name" value="POLYAMINE-MODULATED FACTOR 1"/>
    <property type="match status" value="1"/>
</dbReference>
<keyword evidence="8" id="KW-0131">Cell cycle</keyword>